<evidence type="ECO:0000313" key="4">
    <source>
        <dbReference type="EMBL" id="MDI7921373.1"/>
    </source>
</evidence>
<evidence type="ECO:0000256" key="2">
    <source>
        <dbReference type="RuleBase" id="RU000363"/>
    </source>
</evidence>
<name>A0AAE3U2H4_9HYPH</name>
<evidence type="ECO:0000256" key="1">
    <source>
        <dbReference type="ARBA" id="ARBA00006484"/>
    </source>
</evidence>
<dbReference type="AlphaFoldDB" id="A0AAE3U2H4"/>
<proteinExistence type="inferred from homology"/>
<dbReference type="InterPro" id="IPR002347">
    <property type="entry name" value="SDR_fam"/>
</dbReference>
<gene>
    <name evidence="4" type="ORF">MRS75_04655</name>
</gene>
<evidence type="ECO:0000313" key="5">
    <source>
        <dbReference type="Proteomes" id="UP001161580"/>
    </source>
</evidence>
<reference evidence="4" key="1">
    <citation type="submission" date="2022-03" db="EMBL/GenBank/DDBJ databases">
        <title>Fererhizobium litorale gen. nov., sp. nov., isolated from sandy sediments of the Sea of Japan seashore.</title>
        <authorList>
            <person name="Romanenko L."/>
            <person name="Kurilenko V."/>
            <person name="Otstavnykh N."/>
            <person name="Svetashev V."/>
            <person name="Tekutyeva L."/>
            <person name="Isaeva M."/>
            <person name="Mikhailov V."/>
        </authorList>
    </citation>
    <scope>NUCLEOTIDE SEQUENCE</scope>
    <source>
        <strain evidence="4">KMM 9576</strain>
    </source>
</reference>
<keyword evidence="5" id="KW-1185">Reference proteome</keyword>
<dbReference type="PANTHER" id="PTHR42879">
    <property type="entry name" value="3-OXOACYL-(ACYL-CARRIER-PROTEIN) REDUCTASE"/>
    <property type="match status" value="1"/>
</dbReference>
<dbReference type="PRINTS" id="PR00080">
    <property type="entry name" value="SDRFAMILY"/>
</dbReference>
<dbReference type="Gene3D" id="3.40.50.720">
    <property type="entry name" value="NAD(P)-binding Rossmann-like Domain"/>
    <property type="match status" value="1"/>
</dbReference>
<dbReference type="Pfam" id="PF00106">
    <property type="entry name" value="adh_short"/>
    <property type="match status" value="1"/>
</dbReference>
<comment type="caution">
    <text evidence="4">The sequence shown here is derived from an EMBL/GenBank/DDBJ whole genome shotgun (WGS) entry which is preliminary data.</text>
</comment>
<evidence type="ECO:0000259" key="3">
    <source>
        <dbReference type="SMART" id="SM00822"/>
    </source>
</evidence>
<organism evidence="4 5">
    <name type="scientific">Ferirhizobium litorale</name>
    <dbReference type="NCBI Taxonomy" id="2927786"/>
    <lineage>
        <taxon>Bacteria</taxon>
        <taxon>Pseudomonadati</taxon>
        <taxon>Pseudomonadota</taxon>
        <taxon>Alphaproteobacteria</taxon>
        <taxon>Hyphomicrobiales</taxon>
        <taxon>Rhizobiaceae</taxon>
        <taxon>Ferirhizobium</taxon>
    </lineage>
</organism>
<dbReference type="InterPro" id="IPR057326">
    <property type="entry name" value="KR_dom"/>
</dbReference>
<dbReference type="CDD" id="cd05233">
    <property type="entry name" value="SDR_c"/>
    <property type="match status" value="1"/>
</dbReference>
<dbReference type="RefSeq" id="WP_311785545.1">
    <property type="nucleotide sequence ID" value="NZ_JALDYY010000002.1"/>
</dbReference>
<feature type="domain" description="Ketoreductase" evidence="3">
    <location>
        <begin position="8"/>
        <end position="194"/>
    </location>
</feature>
<dbReference type="InterPro" id="IPR050259">
    <property type="entry name" value="SDR"/>
</dbReference>
<dbReference type="InterPro" id="IPR036291">
    <property type="entry name" value="NAD(P)-bd_dom_sf"/>
</dbReference>
<dbReference type="SUPFAM" id="SSF51735">
    <property type="entry name" value="NAD(P)-binding Rossmann-fold domains"/>
    <property type="match status" value="1"/>
</dbReference>
<dbReference type="PRINTS" id="PR00081">
    <property type="entry name" value="GDHRDH"/>
</dbReference>
<dbReference type="SMART" id="SM00822">
    <property type="entry name" value="PKS_KR"/>
    <property type="match status" value="1"/>
</dbReference>
<dbReference type="FunFam" id="3.40.50.720:FF:000084">
    <property type="entry name" value="Short-chain dehydrogenase reductase"/>
    <property type="match status" value="1"/>
</dbReference>
<sequence>MDLQLANQTAVVSGSTGGIGLEIARSLAIEGADVVVSGRSGPKVDAAIASIKESGGASVRGVVADVTTEAGATALLEAAGTVDILVNNLGIYESKAFADIADEDWIRFFDVNVVSGVRLARAVFPGMLERNYGRIIFVSSESALSIPKDMIHYAVTKTAQLTIARGLAELTKGTRVTVNSVLPGPTRSEGVEDFLKSVASSPDAPASEIEAEFFAKSRAASLLQRMIEPGEIASLVTYLASPLASATNGAAVRVEGGLVATIA</sequence>
<dbReference type="Proteomes" id="UP001161580">
    <property type="component" value="Unassembled WGS sequence"/>
</dbReference>
<comment type="similarity">
    <text evidence="1 2">Belongs to the short-chain dehydrogenases/reductases (SDR) family.</text>
</comment>
<protein>
    <submittedName>
        <fullName evidence="4">SDR family oxidoreductase</fullName>
    </submittedName>
</protein>
<dbReference type="EMBL" id="JALDYZ010000002">
    <property type="protein sequence ID" value="MDI7921373.1"/>
    <property type="molecule type" value="Genomic_DNA"/>
</dbReference>
<accession>A0AAE3U2H4</accession>